<dbReference type="Gene3D" id="3.90.230.10">
    <property type="entry name" value="Creatinase/methionine aminopeptidase superfamily"/>
    <property type="match status" value="1"/>
</dbReference>
<reference evidence="3 4" key="1">
    <citation type="submission" date="2015-03" db="EMBL/GenBank/DDBJ databases">
        <title>Genome sequence of Pseudoalteromonas aurantia.</title>
        <authorList>
            <person name="Xie B.-B."/>
            <person name="Rong J.-C."/>
            <person name="Qin Q.-L."/>
            <person name="Zhang Y.-Z."/>
        </authorList>
    </citation>
    <scope>NUCLEOTIDE SEQUENCE [LARGE SCALE GENOMIC DNA]</scope>
    <source>
        <strain evidence="3 4">208</strain>
    </source>
</reference>
<accession>A0ABR9EBI3</accession>
<dbReference type="Pfam" id="PF00557">
    <property type="entry name" value="Peptidase_M24"/>
    <property type="match status" value="1"/>
</dbReference>
<evidence type="ECO:0000313" key="3">
    <source>
        <dbReference type="EMBL" id="MBE0368366.1"/>
    </source>
</evidence>
<dbReference type="Proteomes" id="UP000615755">
    <property type="component" value="Unassembled WGS sequence"/>
</dbReference>
<dbReference type="SUPFAM" id="SSF55920">
    <property type="entry name" value="Creatinase/aminopeptidase"/>
    <property type="match status" value="1"/>
</dbReference>
<feature type="domain" description="Peptidase M24" evidence="2">
    <location>
        <begin position="214"/>
        <end position="426"/>
    </location>
</feature>
<comment type="caution">
    <text evidence="3">The sequence shown here is derived from an EMBL/GenBank/DDBJ whole genome shotgun (WGS) entry which is preliminary data.</text>
</comment>
<feature type="chain" id="PRO_5047524665" description="Peptidase M24 domain-containing protein" evidence="1">
    <location>
        <begin position="30"/>
        <end position="457"/>
    </location>
</feature>
<evidence type="ECO:0000256" key="1">
    <source>
        <dbReference type="SAM" id="SignalP"/>
    </source>
</evidence>
<keyword evidence="4" id="KW-1185">Reference proteome</keyword>
<dbReference type="InterPro" id="IPR036005">
    <property type="entry name" value="Creatinase/aminopeptidase-like"/>
</dbReference>
<organism evidence="3 4">
    <name type="scientific">Pseudoalteromonas aurantia 208</name>
    <dbReference type="NCBI Taxonomy" id="1314867"/>
    <lineage>
        <taxon>Bacteria</taxon>
        <taxon>Pseudomonadati</taxon>
        <taxon>Pseudomonadota</taxon>
        <taxon>Gammaproteobacteria</taxon>
        <taxon>Alteromonadales</taxon>
        <taxon>Pseudoalteromonadaceae</taxon>
        <taxon>Pseudoalteromonas</taxon>
    </lineage>
</organism>
<keyword evidence="1" id="KW-0732">Signal</keyword>
<proteinExistence type="predicted"/>
<dbReference type="EMBL" id="AQGV01000012">
    <property type="protein sequence ID" value="MBE0368366.1"/>
    <property type="molecule type" value="Genomic_DNA"/>
</dbReference>
<name>A0ABR9EBI3_9GAMM</name>
<sequence length="457" mass="51897">MHQNNRNHTRLLSALLSFAFLLYSFLSHAETELADMILPMKARAQWIDNNTQERVKVLLPQLMKDTNIDMWILISREYNEDPVLKTLLPATWLSARRTTVLLFARNKHGQVDALAIAPYNVGDVFQRAWNKAEQPDQWKALAEVIEKYKPNSIALNTSEHWAHADGLVVTDKELLVAHLPKGYQKKLVSAEPLAVAWLEQRTKNEIFQYSQIVKIAHAIIAEGFSSKVIKAGETTTDDLTWWYRERVRELKLTTWFHPSVSIQRAGVEAFDHEASFTNANGENVIQPGDLLHLDFGITYLRLNTDTQQHAYVLKKGELQAPDYLQNALAKGNLLQDILTEQFVVGRTGNMILKRAREFAIAQKLKPTIYTHPIGFHGHGAGTTIGMWDAQQGVVGDGDYPLHLNTAYSIELNNAVYLPQWSKEIRIMLEEDAIFTSEGVQYLNGRQTQLFLVESASK</sequence>
<evidence type="ECO:0000259" key="2">
    <source>
        <dbReference type="Pfam" id="PF00557"/>
    </source>
</evidence>
<gene>
    <name evidence="3" type="ORF">PAUR_a1949</name>
</gene>
<evidence type="ECO:0000313" key="4">
    <source>
        <dbReference type="Proteomes" id="UP000615755"/>
    </source>
</evidence>
<dbReference type="RefSeq" id="WP_192507658.1">
    <property type="nucleotide sequence ID" value="NZ_AQGV01000012.1"/>
</dbReference>
<feature type="signal peptide" evidence="1">
    <location>
        <begin position="1"/>
        <end position="29"/>
    </location>
</feature>
<protein>
    <recommendedName>
        <fullName evidence="2">Peptidase M24 domain-containing protein</fullName>
    </recommendedName>
</protein>
<dbReference type="InterPro" id="IPR000994">
    <property type="entry name" value="Pept_M24"/>
</dbReference>